<dbReference type="SUPFAM" id="SSF69754">
    <property type="entry name" value="Ribosome binding protein Y (YfiA homologue)"/>
    <property type="match status" value="1"/>
</dbReference>
<dbReference type="OrthoDB" id="10253151at2759"/>
<dbReference type="GO" id="GO:0022627">
    <property type="term" value="C:cytosolic small ribosomal subunit"/>
    <property type="evidence" value="ECO:0007669"/>
    <property type="project" value="TreeGrafter"/>
</dbReference>
<feature type="region of interest" description="Disordered" evidence="2">
    <location>
        <begin position="43"/>
        <end position="72"/>
    </location>
</feature>
<dbReference type="Pfam" id="PF16321">
    <property type="entry name" value="Ribosom_S30AE_C"/>
    <property type="match status" value="1"/>
</dbReference>
<name>A0A5B8MZL3_9CHLO</name>
<dbReference type="InterPro" id="IPR038416">
    <property type="entry name" value="Ribosom_S30AE_C_sf"/>
</dbReference>
<evidence type="ECO:0000313" key="5">
    <source>
        <dbReference type="Proteomes" id="UP000316726"/>
    </source>
</evidence>
<dbReference type="Gene3D" id="3.30.505.50">
    <property type="entry name" value="Sigma 54 modulation/S30EA ribosomal protein, C-terminal domain"/>
    <property type="match status" value="1"/>
</dbReference>
<evidence type="ECO:0000259" key="3">
    <source>
        <dbReference type="Pfam" id="PF16321"/>
    </source>
</evidence>
<keyword evidence="5" id="KW-1185">Reference proteome</keyword>
<dbReference type="CDD" id="cd00552">
    <property type="entry name" value="RaiA"/>
    <property type="match status" value="1"/>
</dbReference>
<evidence type="ECO:0000256" key="1">
    <source>
        <dbReference type="ARBA" id="ARBA00022845"/>
    </source>
</evidence>
<reference evidence="4 5" key="1">
    <citation type="submission" date="2018-07" db="EMBL/GenBank/DDBJ databases">
        <title>The complete nuclear genome of the prasinophyte Chloropicon primus (CCMP1205).</title>
        <authorList>
            <person name="Pombert J.-F."/>
            <person name="Otis C."/>
            <person name="Turmel M."/>
            <person name="Lemieux C."/>
        </authorList>
    </citation>
    <scope>NUCLEOTIDE SEQUENCE [LARGE SCALE GENOMIC DNA]</scope>
    <source>
        <strain evidence="4 5">CCMP1205</strain>
    </source>
</reference>
<dbReference type="AlphaFoldDB" id="A0A5B8MZL3"/>
<feature type="compositionally biased region" description="Low complexity" evidence="2">
    <location>
        <begin position="56"/>
        <end position="65"/>
    </location>
</feature>
<keyword evidence="1" id="KW-0810">Translation regulation</keyword>
<dbReference type="NCBIfam" id="TIGR00741">
    <property type="entry name" value="yfiA"/>
    <property type="match status" value="1"/>
</dbReference>
<dbReference type="EMBL" id="CP031048">
    <property type="protein sequence ID" value="QDZ25092.1"/>
    <property type="molecule type" value="Genomic_DNA"/>
</dbReference>
<dbReference type="InterPro" id="IPR036567">
    <property type="entry name" value="RHF-like"/>
</dbReference>
<dbReference type="PANTHER" id="PTHR33231:SF1">
    <property type="entry name" value="30S RIBOSOMAL PROTEIN"/>
    <property type="match status" value="1"/>
</dbReference>
<evidence type="ECO:0000256" key="2">
    <source>
        <dbReference type="SAM" id="MobiDB-lite"/>
    </source>
</evidence>
<dbReference type="Pfam" id="PF02482">
    <property type="entry name" value="Ribosomal_S30AE"/>
    <property type="match status" value="1"/>
</dbReference>
<dbReference type="GO" id="GO:0043024">
    <property type="term" value="F:ribosomal small subunit binding"/>
    <property type="evidence" value="ECO:0007669"/>
    <property type="project" value="TreeGrafter"/>
</dbReference>
<dbReference type="InterPro" id="IPR050574">
    <property type="entry name" value="HPF/YfiA_ribosome-assoc"/>
</dbReference>
<proteinExistence type="predicted"/>
<dbReference type="InterPro" id="IPR003489">
    <property type="entry name" value="RHF/RaiA"/>
</dbReference>
<dbReference type="Proteomes" id="UP000316726">
    <property type="component" value="Chromosome 15"/>
</dbReference>
<organism evidence="4 5">
    <name type="scientific">Chloropicon primus</name>
    <dbReference type="NCBI Taxonomy" id="1764295"/>
    <lineage>
        <taxon>Eukaryota</taxon>
        <taxon>Viridiplantae</taxon>
        <taxon>Chlorophyta</taxon>
        <taxon>Chloropicophyceae</taxon>
        <taxon>Chloropicales</taxon>
        <taxon>Chloropicaceae</taxon>
        <taxon>Chloropicon</taxon>
    </lineage>
</organism>
<gene>
    <name evidence="4" type="ORF">A3770_15p76100</name>
</gene>
<dbReference type="Gene3D" id="3.30.160.100">
    <property type="entry name" value="Ribosome hibernation promotion factor-like"/>
    <property type="match status" value="1"/>
</dbReference>
<dbReference type="GO" id="GO:0045900">
    <property type="term" value="P:negative regulation of translational elongation"/>
    <property type="evidence" value="ECO:0007669"/>
    <property type="project" value="TreeGrafter"/>
</dbReference>
<dbReference type="STRING" id="1764295.A0A5B8MZL3"/>
<feature type="domain" description="Sigma 54 modulation/S30EA ribosomal protein C-terminal" evidence="3">
    <location>
        <begin position="291"/>
        <end position="346"/>
    </location>
</feature>
<sequence>MRMMRSTCGSTCAMASRTVAPLPCNNFTFGSRRVQTTRMQAGRLAPWRTKGSWINSPSSSSSSSPAVSVTRPRVAAPKALVDSQQQENSETDSHALKLNIQGRHLKVTEALRGHVETQVEKATMHLMLHHHDVNRGKNAPISRVDVRLSARGGPKHQTKGPQLQRAEVTVFTTIGTVRAEVETDNAYNAIDEAGRTVERKLRKLKEKAIAKGVWNGHGVRPKYKKKKAARDSLGDVGGEDVDAEEVFISDYDEEAMALLEEEASMRWETESAVEDMLASEASAPAMSQQEQDLKIYRKKEVDLIPMSIEDAVESLQFLGHDFFMFLDKAEGEIKVVYKRDVAGYGVLSPKFPPSAK</sequence>
<accession>A0A5B8MZL3</accession>
<dbReference type="PANTHER" id="PTHR33231">
    <property type="entry name" value="30S RIBOSOMAL PROTEIN"/>
    <property type="match status" value="1"/>
</dbReference>
<evidence type="ECO:0000313" key="4">
    <source>
        <dbReference type="EMBL" id="QDZ25092.1"/>
    </source>
</evidence>
<protein>
    <submittedName>
        <fullName evidence="4">Ribosome-binding factor</fullName>
    </submittedName>
</protein>
<dbReference type="InterPro" id="IPR032528">
    <property type="entry name" value="Ribosom_S30AE_C"/>
</dbReference>